<dbReference type="EMBL" id="JANVFU010000001">
    <property type="protein sequence ID" value="KAJ3751251.1"/>
    <property type="molecule type" value="Genomic_DNA"/>
</dbReference>
<comment type="caution">
    <text evidence="1">The sequence shown here is derived from an EMBL/GenBank/DDBJ whole genome shotgun (WGS) entry which is preliminary data.</text>
</comment>
<sequence>MIRLTRVARASESGMLATEGTPKLARLEEENESMLSTSPEELSVLKVVDWKELGFAFDVGTLDELAVDLTVGISTFGGLDVDGYTYHWTRAFSEGQEVKEMSSRIKRVMEIAHYKIRNNVDIETRSLAFNFNPHYDMELIWRIPVYILYYNYDEENVADAELADKRAAKAQLLFAQDGSIYQEQQLFAGDSLPFTSTYLRPLSIFALARAMGTILYAAHYSQVKSPP</sequence>
<keyword evidence="2" id="KW-1185">Reference proteome</keyword>
<gene>
    <name evidence="1" type="ORF">DFH05DRAFT_1519394</name>
</gene>
<dbReference type="AlphaFoldDB" id="A0A9W8U3E2"/>
<accession>A0A9W8U3E2</accession>
<dbReference type="Proteomes" id="UP001142393">
    <property type="component" value="Unassembled WGS sequence"/>
</dbReference>
<evidence type="ECO:0000313" key="1">
    <source>
        <dbReference type="EMBL" id="KAJ3751251.1"/>
    </source>
</evidence>
<reference evidence="1 2" key="1">
    <citation type="journal article" date="2023" name="Proc. Natl. Acad. Sci. U.S.A.">
        <title>A global phylogenomic analysis of the shiitake genus Lentinula.</title>
        <authorList>
            <person name="Sierra-Patev S."/>
            <person name="Min B."/>
            <person name="Naranjo-Ortiz M."/>
            <person name="Looney B."/>
            <person name="Konkel Z."/>
            <person name="Slot J.C."/>
            <person name="Sakamoto Y."/>
            <person name="Steenwyk J.L."/>
            <person name="Rokas A."/>
            <person name="Carro J."/>
            <person name="Camarero S."/>
            <person name="Ferreira P."/>
            <person name="Molpeceres G."/>
            <person name="Ruiz-Duenas F.J."/>
            <person name="Serrano A."/>
            <person name="Henrissat B."/>
            <person name="Drula E."/>
            <person name="Hughes K.W."/>
            <person name="Mata J.L."/>
            <person name="Ishikawa N.K."/>
            <person name="Vargas-Isla R."/>
            <person name="Ushijima S."/>
            <person name="Smith C.A."/>
            <person name="Donoghue J."/>
            <person name="Ahrendt S."/>
            <person name="Andreopoulos W."/>
            <person name="He G."/>
            <person name="LaButti K."/>
            <person name="Lipzen A."/>
            <person name="Ng V."/>
            <person name="Riley R."/>
            <person name="Sandor L."/>
            <person name="Barry K."/>
            <person name="Martinez A.T."/>
            <person name="Xiao Y."/>
            <person name="Gibbons J.G."/>
            <person name="Terashima K."/>
            <person name="Grigoriev I.V."/>
            <person name="Hibbett D."/>
        </authorList>
    </citation>
    <scope>NUCLEOTIDE SEQUENCE [LARGE SCALE GENOMIC DNA]</scope>
    <source>
        <strain evidence="1 2">TFB7810</strain>
    </source>
</reference>
<evidence type="ECO:0000313" key="2">
    <source>
        <dbReference type="Proteomes" id="UP001142393"/>
    </source>
</evidence>
<name>A0A9W8U3E2_9AGAR</name>
<proteinExistence type="predicted"/>
<protein>
    <submittedName>
        <fullName evidence="1">Uncharacterized protein</fullName>
    </submittedName>
</protein>
<organism evidence="1 2">
    <name type="scientific">Lentinula detonsa</name>
    <dbReference type="NCBI Taxonomy" id="2804962"/>
    <lineage>
        <taxon>Eukaryota</taxon>
        <taxon>Fungi</taxon>
        <taxon>Dikarya</taxon>
        <taxon>Basidiomycota</taxon>
        <taxon>Agaricomycotina</taxon>
        <taxon>Agaricomycetes</taxon>
        <taxon>Agaricomycetidae</taxon>
        <taxon>Agaricales</taxon>
        <taxon>Marasmiineae</taxon>
        <taxon>Omphalotaceae</taxon>
        <taxon>Lentinula</taxon>
    </lineage>
</organism>